<evidence type="ECO:0000313" key="4">
    <source>
        <dbReference type="EMBL" id="KAK6541758.1"/>
    </source>
</evidence>
<dbReference type="InterPro" id="IPR017856">
    <property type="entry name" value="Integrase-like_N"/>
</dbReference>
<dbReference type="AlphaFoldDB" id="A0AAV9XPQ8"/>
<dbReference type="Pfam" id="PF01709">
    <property type="entry name" value="Transcrip_reg"/>
    <property type="match status" value="1"/>
</dbReference>
<dbReference type="InterPro" id="IPR048300">
    <property type="entry name" value="TACO1_YebC-like_2nd/3rd_dom"/>
</dbReference>
<evidence type="ECO:0000259" key="2">
    <source>
        <dbReference type="Pfam" id="PF01709"/>
    </source>
</evidence>
<organism evidence="4 5">
    <name type="scientific">Orbilia ellipsospora</name>
    <dbReference type="NCBI Taxonomy" id="2528407"/>
    <lineage>
        <taxon>Eukaryota</taxon>
        <taxon>Fungi</taxon>
        <taxon>Dikarya</taxon>
        <taxon>Ascomycota</taxon>
        <taxon>Pezizomycotina</taxon>
        <taxon>Orbiliomycetes</taxon>
        <taxon>Orbiliales</taxon>
        <taxon>Orbiliaceae</taxon>
        <taxon>Orbilia</taxon>
    </lineage>
</organism>
<feature type="domain" description="TACO1/YebC-like N-terminal" evidence="3">
    <location>
        <begin position="61"/>
        <end position="125"/>
    </location>
</feature>
<dbReference type="Gene3D" id="3.30.70.980">
    <property type="match status" value="2"/>
</dbReference>
<name>A0AAV9XPQ8_9PEZI</name>
<evidence type="ECO:0000313" key="5">
    <source>
        <dbReference type="Proteomes" id="UP001365542"/>
    </source>
</evidence>
<dbReference type="InterPro" id="IPR049083">
    <property type="entry name" value="TACO1_YebC_N"/>
</dbReference>
<comment type="caution">
    <text evidence="4">The sequence shown here is derived from an EMBL/GenBank/DDBJ whole genome shotgun (WGS) entry which is preliminary data.</text>
</comment>
<keyword evidence="5" id="KW-1185">Reference proteome</keyword>
<gene>
    <name evidence="4" type="ORF">TWF694_007545</name>
</gene>
<protein>
    <submittedName>
        <fullName evidence="4">Uncharacterized protein</fullName>
    </submittedName>
</protein>
<reference evidence="4 5" key="1">
    <citation type="submission" date="2019-10" db="EMBL/GenBank/DDBJ databases">
        <authorList>
            <person name="Palmer J.M."/>
        </authorList>
    </citation>
    <scope>NUCLEOTIDE SEQUENCE [LARGE SCALE GENOMIC DNA]</scope>
    <source>
        <strain evidence="4 5">TWF694</strain>
    </source>
</reference>
<proteinExistence type="inferred from homology"/>
<dbReference type="InterPro" id="IPR002876">
    <property type="entry name" value="Transcrip_reg_TACO1-like"/>
</dbReference>
<dbReference type="PANTHER" id="PTHR12532">
    <property type="entry name" value="TRANSLATIONAL ACTIVATOR OF CYTOCHROME C OXIDASE 1"/>
    <property type="match status" value="1"/>
</dbReference>
<dbReference type="Gene3D" id="1.10.10.200">
    <property type="match status" value="1"/>
</dbReference>
<dbReference type="EMBL" id="JAVHJO010000003">
    <property type="protein sequence ID" value="KAK6541758.1"/>
    <property type="molecule type" value="Genomic_DNA"/>
</dbReference>
<accession>A0AAV9XPQ8</accession>
<sequence>MSTRRLVSHLRQISLTCSTTEFYTTSTLRSTAKYVLYRQQATTLHAIRSFCVSAQWQSGHNKWSKIRHDKGKKDAQRSGVFSKITDQIIEYTKHQYSTTTIVHCCQKMSGMSGTSIENAVKRGQGLSITGKPLETLLIDGMTMHGVSFIIECMTDNKNRTLQDVRLIINKAGGKTTPVQFLFNKHPFMHLTGPEDLSPESQIAVLEDPVLTLPIEYVGLIPGEVSTWEARVEQTDSPLQIVEDMQKALPEGWSITKTGLKYYPSDHVQVEDDSEEGEGFRSFVEKLEDCNDVAEIYTNLRWSSYEAPTHEIVLTE</sequence>
<evidence type="ECO:0000259" key="3">
    <source>
        <dbReference type="Pfam" id="PF20772"/>
    </source>
</evidence>
<evidence type="ECO:0000256" key="1">
    <source>
        <dbReference type="ARBA" id="ARBA00008724"/>
    </source>
</evidence>
<dbReference type="Proteomes" id="UP001365542">
    <property type="component" value="Unassembled WGS sequence"/>
</dbReference>
<feature type="domain" description="TACO1/YebC-like second and third" evidence="2">
    <location>
        <begin position="134"/>
        <end position="299"/>
    </location>
</feature>
<dbReference type="PANTHER" id="PTHR12532:SF0">
    <property type="entry name" value="TRANSLATIONAL ACTIVATOR OF CYTOCHROME C OXIDASE 1"/>
    <property type="match status" value="1"/>
</dbReference>
<dbReference type="Pfam" id="PF20772">
    <property type="entry name" value="TACO1_YebC_N"/>
    <property type="match status" value="1"/>
</dbReference>
<dbReference type="GO" id="GO:0005739">
    <property type="term" value="C:mitochondrion"/>
    <property type="evidence" value="ECO:0007669"/>
    <property type="project" value="TreeGrafter"/>
</dbReference>
<dbReference type="InterPro" id="IPR026564">
    <property type="entry name" value="Transcrip_reg_TACO1-like_dom3"/>
</dbReference>
<comment type="similarity">
    <text evidence="1">Belongs to the TACO1 family.</text>
</comment>
<dbReference type="InterPro" id="IPR029072">
    <property type="entry name" value="YebC-like"/>
</dbReference>
<dbReference type="SUPFAM" id="SSF75625">
    <property type="entry name" value="YebC-like"/>
    <property type="match status" value="1"/>
</dbReference>